<dbReference type="InterPro" id="IPR013785">
    <property type="entry name" value="Aldolase_TIM"/>
</dbReference>
<evidence type="ECO:0000256" key="2">
    <source>
        <dbReference type="ARBA" id="ARBA00012755"/>
    </source>
</evidence>
<feature type="binding site" evidence="7">
    <location>
        <position position="164"/>
    </location>
    <ligand>
        <name>substrate</name>
    </ligand>
</feature>
<feature type="binding site" evidence="7">
    <location>
        <begin position="440"/>
        <end position="444"/>
    </location>
    <ligand>
        <name>substrate</name>
    </ligand>
</feature>
<dbReference type="Gene3D" id="3.20.20.70">
    <property type="entry name" value="Aldolase class I"/>
    <property type="match status" value="1"/>
</dbReference>
<feature type="domain" description="Glycosyl hydrolase family 36 N-terminal" evidence="8">
    <location>
        <begin position="23"/>
        <end position="249"/>
    </location>
</feature>
<dbReference type="FunFam" id="3.20.20.70:FF:000118">
    <property type="entry name" value="Alpha-galactosidase"/>
    <property type="match status" value="1"/>
</dbReference>
<feature type="active site" description="Nucleophile" evidence="6">
    <location>
        <position position="442"/>
    </location>
</feature>
<evidence type="ECO:0000313" key="10">
    <source>
        <dbReference type="Proteomes" id="UP000036426"/>
    </source>
</evidence>
<dbReference type="SUPFAM" id="SSF51445">
    <property type="entry name" value="(Trans)glycosidases"/>
    <property type="match status" value="1"/>
</dbReference>
<evidence type="ECO:0000256" key="3">
    <source>
        <dbReference type="ARBA" id="ARBA00022801"/>
    </source>
</evidence>
<name>A0A0J1GNC7_9GAMM</name>
<dbReference type="Proteomes" id="UP000036426">
    <property type="component" value="Unassembled WGS sequence"/>
</dbReference>
<dbReference type="Gene3D" id="2.70.98.60">
    <property type="entry name" value="alpha-galactosidase from lactobacil brevis"/>
    <property type="match status" value="1"/>
</dbReference>
<dbReference type="InterPro" id="IPR050985">
    <property type="entry name" value="Alpha-glycosidase_related"/>
</dbReference>
<sequence>MATSLLHLHSKNLSVVFKLGRIPEIIHWGNKITHIDEDLLLATERPISQARLDVDVPLSICPELGAGHFNAPGLEGHRNGKDFAPVFQLEKHTVTDNSVTFELADRIAQLALTVTFTLDHDSDVLQQQLHIENIGDTPYQLDKLACTIPLPYHAKELMTFHGRWCQEFQTQRLGFEHGGFVQENRRGRTSHENFPGLFAGAKGFSEQSGQVWGFHLGWSGNHRLRADVRSDGRRFIQASELLLSGEMLLEPNATYTTPVLYSTFSAEGLNGISTRFHQFVRQQIVSFPNNKVRPVHLNTWEGIYFDHNPKYIMQMATEAAKIGVERFIIDDGWFIGRDGERTALGDWYLDENKYPNGLEPVIAHVNAQGMEFGLWVEPEMVSQDSRLFRQHPDWVLGVDGYQQPSGRWQYVLNLQHEDCFNYLFERLDDLLSRYDIGYLKWDMNRELVQPAHQDKAAVHGQTEALYRLLDTLRAKHPDVEIESCSSGGGRIDFEILKRTHRFWASDCNDALERQTIQRGMSYFFPPEVMGAHIGPAECHSTNRKHHINMRGVTALQGHMGVELDPVKESDEEKQAFAKYITLHKAHRDLIHSGRSFRLDAADERQFIYGVENHDEMLITVCQLAMPSHALPAPVRISCVEPDATYSVRILEMPQTSFQLMKQRPAWLDKTIVLTGDNLREIGLTLPILDPESALILHLKKQ</sequence>
<evidence type="ECO:0000256" key="7">
    <source>
        <dbReference type="PIRSR" id="PIRSR005536-2"/>
    </source>
</evidence>
<feature type="binding site" evidence="7">
    <location>
        <begin position="330"/>
        <end position="331"/>
    </location>
    <ligand>
        <name>substrate</name>
    </ligand>
</feature>
<organism evidence="9 10">
    <name type="scientific">Photobacterium aphoticum</name>
    <dbReference type="NCBI Taxonomy" id="754436"/>
    <lineage>
        <taxon>Bacteria</taxon>
        <taxon>Pseudomonadati</taxon>
        <taxon>Pseudomonadota</taxon>
        <taxon>Gammaproteobacteria</taxon>
        <taxon>Vibrionales</taxon>
        <taxon>Vibrionaceae</taxon>
        <taxon>Photobacterium</taxon>
    </lineage>
</organism>
<dbReference type="PANTHER" id="PTHR43053">
    <property type="entry name" value="GLYCOSIDASE FAMILY 31"/>
    <property type="match status" value="1"/>
</dbReference>
<dbReference type="EMBL" id="LDOV01000016">
    <property type="protein sequence ID" value="KLV01243.1"/>
    <property type="molecule type" value="Genomic_DNA"/>
</dbReference>
<comment type="catalytic activity">
    <reaction evidence="1 5">
        <text>Hydrolysis of terminal, non-reducing alpha-D-galactose residues in alpha-D-galactosides, including galactose oligosaccharides, galactomannans and galactolipids.</text>
        <dbReference type="EC" id="3.2.1.22"/>
    </reaction>
</comment>
<evidence type="ECO:0000256" key="4">
    <source>
        <dbReference type="ARBA" id="ARBA00023295"/>
    </source>
</evidence>
<dbReference type="AlphaFoldDB" id="A0A0J1GNC7"/>
<dbReference type="CDD" id="cd14791">
    <property type="entry name" value="GH36"/>
    <property type="match status" value="1"/>
</dbReference>
<feature type="binding site" evidence="7">
    <location>
        <position position="506"/>
    </location>
    <ligand>
        <name>substrate</name>
    </ligand>
</feature>
<dbReference type="Pfam" id="PF16875">
    <property type="entry name" value="Glyco_hydro_36N"/>
    <property type="match status" value="1"/>
</dbReference>
<dbReference type="InterPro" id="IPR000111">
    <property type="entry name" value="Glyco_hydro_27/36_CS"/>
</dbReference>
<dbReference type="EC" id="3.2.1.22" evidence="2 5"/>
<evidence type="ECO:0000259" key="8">
    <source>
        <dbReference type="Pfam" id="PF16875"/>
    </source>
</evidence>
<feature type="active site" description="Proton donor" evidence="6">
    <location>
        <position position="506"/>
    </location>
</feature>
<keyword evidence="4 5" id="KW-0326">Glycosidase</keyword>
<dbReference type="PROSITE" id="PS00512">
    <property type="entry name" value="ALPHA_GALACTOSIDASE"/>
    <property type="match status" value="1"/>
</dbReference>
<protein>
    <recommendedName>
        <fullName evidence="2 5">Alpha-galactosidase</fullName>
        <ecNumber evidence="2 5">3.2.1.22</ecNumber>
    </recommendedName>
</protein>
<keyword evidence="3 5" id="KW-0378">Hydrolase</keyword>
<dbReference type="PIRSF" id="PIRSF005536">
    <property type="entry name" value="Agal"/>
    <property type="match status" value="1"/>
</dbReference>
<gene>
    <name evidence="9" type="ORF">ABT58_08975</name>
</gene>
<dbReference type="RefSeq" id="WP_047874036.1">
    <property type="nucleotide sequence ID" value="NZ_BMYC01000009.1"/>
</dbReference>
<dbReference type="InterPro" id="IPR038417">
    <property type="entry name" value="Alpga-gal_N_sf"/>
</dbReference>
<dbReference type="InterPro" id="IPR017853">
    <property type="entry name" value="GH"/>
</dbReference>
<dbReference type="InterPro" id="IPR031704">
    <property type="entry name" value="Glyco_hydro_36_N"/>
</dbReference>
<dbReference type="OrthoDB" id="9758822at2"/>
<comment type="caution">
    <text evidence="9">The sequence shown here is derived from an EMBL/GenBank/DDBJ whole genome shotgun (WGS) entry which is preliminary data.</text>
</comment>
<dbReference type="GO" id="GO:0004557">
    <property type="term" value="F:alpha-galactosidase activity"/>
    <property type="evidence" value="ECO:0007669"/>
    <property type="project" value="UniProtKB-UniRule"/>
</dbReference>
<comment type="similarity">
    <text evidence="5">Belongs to the glycosyl hydrolase.</text>
</comment>
<evidence type="ECO:0000313" key="9">
    <source>
        <dbReference type="EMBL" id="KLV01243.1"/>
    </source>
</evidence>
<feature type="binding site" evidence="7">
    <location>
        <position position="407"/>
    </location>
    <ligand>
        <name>substrate</name>
    </ligand>
</feature>
<dbReference type="PATRIC" id="fig|754436.4.peg.1894"/>
<dbReference type="Pfam" id="PF02065">
    <property type="entry name" value="Melibiase"/>
    <property type="match status" value="1"/>
</dbReference>
<accession>A0A0J1GNC7</accession>
<dbReference type="PANTHER" id="PTHR43053:SF3">
    <property type="entry name" value="ALPHA-GALACTOSIDASE C-RELATED"/>
    <property type="match status" value="1"/>
</dbReference>
<keyword evidence="10" id="KW-1185">Reference proteome</keyword>
<dbReference type="PRINTS" id="PR00743">
    <property type="entry name" value="GLHYDRLASE36"/>
</dbReference>
<reference evidence="9 10" key="1">
    <citation type="submission" date="2015-05" db="EMBL/GenBank/DDBJ databases">
        <title>Photobacterium galathea sp. nov.</title>
        <authorList>
            <person name="Machado H."/>
            <person name="Gram L."/>
        </authorList>
    </citation>
    <scope>NUCLEOTIDE SEQUENCE [LARGE SCALE GENOMIC DNA]</scope>
    <source>
        <strain evidence="9 10">DSM 25995</strain>
    </source>
</reference>
<evidence type="ECO:0000256" key="5">
    <source>
        <dbReference type="PIRNR" id="PIRNR005536"/>
    </source>
</evidence>
<evidence type="ECO:0000256" key="6">
    <source>
        <dbReference type="PIRSR" id="PIRSR005536-1"/>
    </source>
</evidence>
<proteinExistence type="inferred from homology"/>
<feature type="binding site" evidence="7">
    <location>
        <position position="484"/>
    </location>
    <ligand>
        <name>substrate</name>
    </ligand>
</feature>
<dbReference type="InterPro" id="IPR002252">
    <property type="entry name" value="Glyco_hydro_36"/>
</dbReference>
<dbReference type="GO" id="GO:0016052">
    <property type="term" value="P:carbohydrate catabolic process"/>
    <property type="evidence" value="ECO:0007669"/>
    <property type="project" value="InterPro"/>
</dbReference>
<evidence type="ECO:0000256" key="1">
    <source>
        <dbReference type="ARBA" id="ARBA00001255"/>
    </source>
</evidence>